<name>A0A1T4K500_9FIRM</name>
<dbReference type="Gene3D" id="1.10.1060.10">
    <property type="entry name" value="Alpha-helical ferredoxin"/>
    <property type="match status" value="2"/>
</dbReference>
<keyword evidence="7" id="KW-1185">Reference proteome</keyword>
<dbReference type="SUPFAM" id="SSF46548">
    <property type="entry name" value="alpha-helical ferredoxin"/>
    <property type="match status" value="2"/>
</dbReference>
<keyword evidence="3" id="KW-0411">Iron-sulfur</keyword>
<dbReference type="STRING" id="142842.SAMN02745118_00614"/>
<dbReference type="Pfam" id="PF07992">
    <property type="entry name" value="Pyr_redox_2"/>
    <property type="match status" value="1"/>
</dbReference>
<accession>A0A1T4K500</accession>
<gene>
    <name evidence="6" type="ORF">SAMN02745118_00614</name>
</gene>
<dbReference type="GO" id="GO:0051536">
    <property type="term" value="F:iron-sulfur cluster binding"/>
    <property type="evidence" value="ECO:0007669"/>
    <property type="project" value="UniProtKB-KW"/>
</dbReference>
<dbReference type="GO" id="GO:0046872">
    <property type="term" value="F:metal ion binding"/>
    <property type="evidence" value="ECO:0007669"/>
    <property type="project" value="UniProtKB-KW"/>
</dbReference>
<dbReference type="EMBL" id="FUWM01000005">
    <property type="protein sequence ID" value="SJZ37528.1"/>
    <property type="molecule type" value="Genomic_DNA"/>
</dbReference>
<sequence length="597" mass="66819">MLSTETIEAMNEIVEDCMGDAPPYCQATCPLHIDVKGYVDLISEGEYKESLELIRETTPFPGILGRICAHPCEEECKRQELESALSIKNLKRFVSDLEDDPQNWDFTSKDESGNKVAIIGAGPTGALAAYDLRKEGHQVTIFEALPVVGGMLSVGIPDYRLPQEVIDREYSILEKLGVKIELNTRVGNDISFAELEDKFDAVFVAHGAHESIMLPLPGAELEGVLPGVDFLRDATINRDNVKMGKKVVVIGGGNVAIDVARTAWRFGAEEVHLLCLESREEMPAHSWEVEDAEEEEVQVHCGWGPKEIQGQDKVTGISFKKCTSVRDEEGNFAPNYDEEQIKELEADTVILAIGQNAESDFLKDDDKVELNRGDKVKVDPVTLQTDKDHVFAGGDNAGRPLLAIEAMAHGRKAATSINLYLKGQELHEDRDQEGTFETWLETEIDDNESKEERVDMRMLSIDERRGNFEEVELGFSEVEARRESKRCLQCECKLCMQECVMLNDYCESPKDLFAKIIENEDVDPIIPYSCNMCSQCTIVCPKEFPIKMKFMKIRKDMVKANDGKSPMKGHNAIEMHQFLGFSWLFNTAKSAKDKGSA</sequence>
<dbReference type="PROSITE" id="PS00198">
    <property type="entry name" value="4FE4S_FER_1"/>
    <property type="match status" value="1"/>
</dbReference>
<dbReference type="RefSeq" id="WP_234983879.1">
    <property type="nucleotide sequence ID" value="NZ_FUWM01000005.1"/>
</dbReference>
<dbReference type="PANTHER" id="PTHR42783:SF3">
    <property type="entry name" value="GLUTAMATE SYNTHASE [NADPH] SMALL CHAIN-RELATED"/>
    <property type="match status" value="1"/>
</dbReference>
<dbReference type="Proteomes" id="UP000190625">
    <property type="component" value="Unassembled WGS sequence"/>
</dbReference>
<evidence type="ECO:0000256" key="3">
    <source>
        <dbReference type="ARBA" id="ARBA00023014"/>
    </source>
</evidence>
<evidence type="ECO:0000259" key="5">
    <source>
        <dbReference type="Pfam" id="PF14691"/>
    </source>
</evidence>
<dbReference type="PRINTS" id="PR00419">
    <property type="entry name" value="ADXRDTASE"/>
</dbReference>
<dbReference type="InterPro" id="IPR023753">
    <property type="entry name" value="FAD/NAD-binding_dom"/>
</dbReference>
<keyword evidence="1" id="KW-0479">Metal-binding</keyword>
<feature type="domain" description="FAD/NAD(P)-binding" evidence="4">
    <location>
        <begin position="115"/>
        <end position="410"/>
    </location>
</feature>
<dbReference type="PANTHER" id="PTHR42783">
    <property type="entry name" value="GLUTAMATE SYNTHASE [NADPH] SMALL CHAIN"/>
    <property type="match status" value="1"/>
</dbReference>
<dbReference type="SUPFAM" id="SSF51971">
    <property type="entry name" value="Nucleotide-binding domain"/>
    <property type="match status" value="1"/>
</dbReference>
<keyword evidence="2" id="KW-0408">Iron</keyword>
<evidence type="ECO:0000256" key="2">
    <source>
        <dbReference type="ARBA" id="ARBA00023004"/>
    </source>
</evidence>
<dbReference type="Pfam" id="PF14691">
    <property type="entry name" value="Fer4_20"/>
    <property type="match status" value="1"/>
</dbReference>
<evidence type="ECO:0000313" key="6">
    <source>
        <dbReference type="EMBL" id="SJZ37528.1"/>
    </source>
</evidence>
<dbReference type="InterPro" id="IPR017900">
    <property type="entry name" value="4Fe4S_Fe_S_CS"/>
</dbReference>
<evidence type="ECO:0000259" key="4">
    <source>
        <dbReference type="Pfam" id="PF07992"/>
    </source>
</evidence>
<evidence type="ECO:0000256" key="1">
    <source>
        <dbReference type="ARBA" id="ARBA00022723"/>
    </source>
</evidence>
<dbReference type="InterPro" id="IPR009051">
    <property type="entry name" value="Helical_ferredxn"/>
</dbReference>
<reference evidence="7" key="1">
    <citation type="submission" date="2017-02" db="EMBL/GenBank/DDBJ databases">
        <authorList>
            <person name="Varghese N."/>
            <person name="Submissions S."/>
        </authorList>
    </citation>
    <scope>NUCLEOTIDE SEQUENCE [LARGE SCALE GENOMIC DNA]</scope>
    <source>
        <strain evidence="7">ATCC BAA-73</strain>
    </source>
</reference>
<dbReference type="Gene3D" id="3.50.50.60">
    <property type="entry name" value="FAD/NAD(P)-binding domain"/>
    <property type="match status" value="2"/>
</dbReference>
<proteinExistence type="predicted"/>
<dbReference type="AlphaFoldDB" id="A0A1T4K500"/>
<dbReference type="InterPro" id="IPR036188">
    <property type="entry name" value="FAD/NAD-bd_sf"/>
</dbReference>
<dbReference type="InterPro" id="IPR028261">
    <property type="entry name" value="DPD_II"/>
</dbReference>
<dbReference type="Pfam" id="PF13534">
    <property type="entry name" value="Fer4_17"/>
    <property type="match status" value="1"/>
</dbReference>
<protein>
    <submittedName>
        <fullName evidence="6">NADPH-dependent glutamate synthase beta chain</fullName>
    </submittedName>
</protein>
<feature type="domain" description="Dihydroprymidine dehydrogenase" evidence="5">
    <location>
        <begin position="15"/>
        <end position="99"/>
    </location>
</feature>
<evidence type="ECO:0000313" key="7">
    <source>
        <dbReference type="Proteomes" id="UP000190625"/>
    </source>
</evidence>
<dbReference type="GO" id="GO:0016491">
    <property type="term" value="F:oxidoreductase activity"/>
    <property type="evidence" value="ECO:0007669"/>
    <property type="project" value="InterPro"/>
</dbReference>
<organism evidence="6 7">
    <name type="scientific">Selenihalanaerobacter shriftii</name>
    <dbReference type="NCBI Taxonomy" id="142842"/>
    <lineage>
        <taxon>Bacteria</taxon>
        <taxon>Bacillati</taxon>
        <taxon>Bacillota</taxon>
        <taxon>Clostridia</taxon>
        <taxon>Halanaerobiales</taxon>
        <taxon>Halobacteroidaceae</taxon>
        <taxon>Selenihalanaerobacter</taxon>
    </lineage>
</organism>